<reference evidence="9" key="1">
    <citation type="submission" date="2025-08" db="UniProtKB">
        <authorList>
            <consortium name="Ensembl"/>
        </authorList>
    </citation>
    <scope>IDENTIFICATION</scope>
</reference>
<evidence type="ECO:0000256" key="5">
    <source>
        <dbReference type="ARBA" id="ARBA00023180"/>
    </source>
</evidence>
<dbReference type="GO" id="GO:0005615">
    <property type="term" value="C:extracellular space"/>
    <property type="evidence" value="ECO:0007669"/>
    <property type="project" value="InterPro"/>
</dbReference>
<dbReference type="Ensembl" id="ENSPCET00000011284.1">
    <property type="protein sequence ID" value="ENSPCEP00000010926.1"/>
    <property type="gene ID" value="ENSPCEG00000008647.1"/>
</dbReference>
<feature type="chain" id="PRO_5034225950" description="Serpin domain-containing protein" evidence="7">
    <location>
        <begin position="37"/>
        <end position="437"/>
    </location>
</feature>
<sequence>MKITMMRNCFAESFERKMNSILSVSLLAALYALAHCHHFPHHPTCEDDHKDTSHTEEPGVLNQACLKQGSSYADFTFRFYKQAILAEPNKNVFFSPVSIATAFAMLAMGAKSATLTQIFEGMGFSLTEIQEREIHESFHHHIHMMNCPNNKIQTSMGNALFIATGFKPLQKFLEDVKTFYEAELLSTNFLNSKEAEKQINGYVEKKTHGKIPQLVGSLDPNTVMVLVNYIYFKAYWENPFDPFHTREEDFLVDEKTSVKINMMHRENDYESHYDEQLSCWLVEIPYSGSAKALFILPDEGKMKQVEDAFLKETVCKWEKLLKKRTINLYLPKFSISASYNVKLLFEKMGITDVFSGHADLSGITGIPELHVSQAIHKTLLNVHENGTEAAAATAIIISKDFRPSVTIKFSRPFLLMIVDKATLSTIFMGKIVNPTIK</sequence>
<dbReference type="Gene3D" id="3.30.497.10">
    <property type="entry name" value="Antithrombin, subunit I, domain 2"/>
    <property type="match status" value="1"/>
</dbReference>
<dbReference type="SMART" id="SM00093">
    <property type="entry name" value="SERPIN"/>
    <property type="match status" value="1"/>
</dbReference>
<keyword evidence="5" id="KW-0325">Glycoprotein</keyword>
<accession>A0A8C8VIP1</accession>
<dbReference type="InterPro" id="IPR042185">
    <property type="entry name" value="Serpin_sf_2"/>
</dbReference>
<evidence type="ECO:0000256" key="4">
    <source>
        <dbReference type="ARBA" id="ARBA00022900"/>
    </source>
</evidence>
<keyword evidence="4" id="KW-0722">Serine protease inhibitor</keyword>
<feature type="signal peptide" evidence="7">
    <location>
        <begin position="1"/>
        <end position="36"/>
    </location>
</feature>
<dbReference type="GO" id="GO:0004867">
    <property type="term" value="F:serine-type endopeptidase inhibitor activity"/>
    <property type="evidence" value="ECO:0007669"/>
    <property type="project" value="UniProtKB-KW"/>
</dbReference>
<protein>
    <recommendedName>
        <fullName evidence="8">Serpin domain-containing protein</fullName>
    </recommendedName>
</protein>
<comment type="similarity">
    <text evidence="1 6">Belongs to the serpin family.</text>
</comment>
<dbReference type="InterPro" id="IPR023796">
    <property type="entry name" value="Serpin_dom"/>
</dbReference>
<dbReference type="Gene3D" id="2.30.39.10">
    <property type="entry name" value="Alpha-1-antitrypsin, domain 1"/>
    <property type="match status" value="1"/>
</dbReference>
<evidence type="ECO:0000313" key="10">
    <source>
        <dbReference type="Proteomes" id="UP000694393"/>
    </source>
</evidence>
<evidence type="ECO:0000313" key="9">
    <source>
        <dbReference type="Ensembl" id="ENSPCEP00000010926.1"/>
    </source>
</evidence>
<dbReference type="SUPFAM" id="SSF56574">
    <property type="entry name" value="Serpins"/>
    <property type="match status" value="1"/>
</dbReference>
<dbReference type="InterPro" id="IPR036186">
    <property type="entry name" value="Serpin_sf"/>
</dbReference>
<proteinExistence type="inferred from homology"/>
<dbReference type="PANTHER" id="PTHR11461">
    <property type="entry name" value="SERINE PROTEASE INHIBITOR, SERPIN"/>
    <property type="match status" value="1"/>
</dbReference>
<reference evidence="9" key="2">
    <citation type="submission" date="2025-09" db="UniProtKB">
        <authorList>
            <consortium name="Ensembl"/>
        </authorList>
    </citation>
    <scope>IDENTIFICATION</scope>
</reference>
<evidence type="ECO:0000256" key="7">
    <source>
        <dbReference type="SAM" id="SignalP"/>
    </source>
</evidence>
<keyword evidence="3 7" id="KW-0732">Signal</keyword>
<dbReference type="FunFam" id="3.30.497.10:FF:000001">
    <property type="entry name" value="Serine protease inhibitor"/>
    <property type="match status" value="1"/>
</dbReference>
<evidence type="ECO:0000256" key="3">
    <source>
        <dbReference type="ARBA" id="ARBA00022729"/>
    </source>
</evidence>
<organism evidence="9 10">
    <name type="scientific">Pelusios castaneus</name>
    <name type="common">West African mud turtle</name>
    <dbReference type="NCBI Taxonomy" id="367368"/>
    <lineage>
        <taxon>Eukaryota</taxon>
        <taxon>Metazoa</taxon>
        <taxon>Chordata</taxon>
        <taxon>Craniata</taxon>
        <taxon>Vertebrata</taxon>
        <taxon>Euteleostomi</taxon>
        <taxon>Archelosauria</taxon>
        <taxon>Testudinata</taxon>
        <taxon>Testudines</taxon>
        <taxon>Pleurodira</taxon>
        <taxon>Pelomedusidae</taxon>
        <taxon>Pelusios</taxon>
    </lineage>
</organism>
<name>A0A8C8VIP1_9SAUR</name>
<keyword evidence="2" id="KW-0646">Protease inhibitor</keyword>
<keyword evidence="10" id="KW-1185">Reference proteome</keyword>
<feature type="domain" description="Serpin" evidence="8">
    <location>
        <begin position="77"/>
        <end position="434"/>
    </location>
</feature>
<dbReference type="PANTHER" id="PTHR11461:SF165">
    <property type="entry name" value="ALPHA-1-ANTITRYPSIN"/>
    <property type="match status" value="1"/>
</dbReference>
<dbReference type="Proteomes" id="UP000694393">
    <property type="component" value="Unplaced"/>
</dbReference>
<dbReference type="FunFam" id="2.10.310.10:FF:000001">
    <property type="entry name" value="Serpin family A member 1"/>
    <property type="match status" value="1"/>
</dbReference>
<dbReference type="Pfam" id="PF00079">
    <property type="entry name" value="Serpin"/>
    <property type="match status" value="1"/>
</dbReference>
<dbReference type="InterPro" id="IPR000215">
    <property type="entry name" value="Serpin_fam"/>
</dbReference>
<evidence type="ECO:0000256" key="2">
    <source>
        <dbReference type="ARBA" id="ARBA00022690"/>
    </source>
</evidence>
<evidence type="ECO:0000256" key="1">
    <source>
        <dbReference type="ARBA" id="ARBA00009500"/>
    </source>
</evidence>
<dbReference type="FunFam" id="2.30.39.10:FF:000003">
    <property type="entry name" value="alpha-1-antitrypsin isoform X1"/>
    <property type="match status" value="1"/>
</dbReference>
<evidence type="ECO:0000256" key="6">
    <source>
        <dbReference type="RuleBase" id="RU000411"/>
    </source>
</evidence>
<dbReference type="InterPro" id="IPR042178">
    <property type="entry name" value="Serpin_sf_1"/>
</dbReference>
<dbReference type="AlphaFoldDB" id="A0A8C8VIP1"/>
<evidence type="ECO:0000259" key="8">
    <source>
        <dbReference type="SMART" id="SM00093"/>
    </source>
</evidence>